<name>I3CJE8_9GAMM</name>
<gene>
    <name evidence="2" type="ORF">BegalDRAFT_2913</name>
</gene>
<dbReference type="Pfam" id="PF07963">
    <property type="entry name" value="N_methyl"/>
    <property type="match status" value="1"/>
</dbReference>
<dbReference type="eggNOG" id="COG4970">
    <property type="taxonomic scope" value="Bacteria"/>
</dbReference>
<dbReference type="Proteomes" id="UP000005744">
    <property type="component" value="Unassembled WGS sequence"/>
</dbReference>
<dbReference type="Gene3D" id="3.30.700.10">
    <property type="entry name" value="Glycoprotein, Type 4 Pilin"/>
    <property type="match status" value="1"/>
</dbReference>
<keyword evidence="1" id="KW-0812">Transmembrane</keyword>
<accession>I3CJE8</accession>
<dbReference type="HOGENOM" id="CLU_123291_0_0_6"/>
<evidence type="ECO:0000313" key="2">
    <source>
        <dbReference type="EMBL" id="EIJ43741.1"/>
    </source>
</evidence>
<dbReference type="InterPro" id="IPR012902">
    <property type="entry name" value="N_methyl_site"/>
</dbReference>
<dbReference type="RefSeq" id="WP_002691187.1">
    <property type="nucleotide sequence ID" value="NZ_JH600070.1"/>
</dbReference>
<dbReference type="STRING" id="395493.BegalDRAFT_2913"/>
<feature type="transmembrane region" description="Helical" evidence="1">
    <location>
        <begin position="12"/>
        <end position="33"/>
    </location>
</feature>
<reference evidence="2 3" key="1">
    <citation type="submission" date="2011-11" db="EMBL/GenBank/DDBJ databases">
        <title>Improved High-Quality Draft sequence of Beggiatoa alba B18lD.</title>
        <authorList>
            <consortium name="US DOE Joint Genome Institute"/>
            <person name="Lucas S."/>
            <person name="Han J."/>
            <person name="Lapidus A."/>
            <person name="Cheng J.-F."/>
            <person name="Goodwin L."/>
            <person name="Pitluck S."/>
            <person name="Peters L."/>
            <person name="Mikhailova N."/>
            <person name="Held B."/>
            <person name="Detter J.C."/>
            <person name="Han C."/>
            <person name="Tapia R."/>
            <person name="Land M."/>
            <person name="Hauser L."/>
            <person name="Kyrpides N."/>
            <person name="Ivanova N."/>
            <person name="Pagani I."/>
            <person name="Samuel K."/>
            <person name="Teske A."/>
            <person name="Mueller J."/>
            <person name="Woyke T."/>
        </authorList>
    </citation>
    <scope>NUCLEOTIDE SEQUENCE [LARGE SCALE GENOMIC DNA]</scope>
    <source>
        <strain evidence="2 3">B18LD</strain>
    </source>
</reference>
<evidence type="ECO:0000256" key="1">
    <source>
        <dbReference type="SAM" id="Phobius"/>
    </source>
</evidence>
<dbReference type="NCBIfam" id="TIGR02532">
    <property type="entry name" value="IV_pilin_GFxxxE"/>
    <property type="match status" value="1"/>
</dbReference>
<dbReference type="OrthoDB" id="8481584at2"/>
<protein>
    <submittedName>
        <fullName evidence="2">General secretion pathway protein H</fullName>
    </submittedName>
</protein>
<evidence type="ECO:0000313" key="3">
    <source>
        <dbReference type="Proteomes" id="UP000005744"/>
    </source>
</evidence>
<keyword evidence="1" id="KW-0472">Membrane</keyword>
<sequence>MLKPSRFTSQYGFTLFEILLVMAIIALAAAIVIPHLNSGKSTLFQAQLREAIAALNYARRSAIIEGTSKVVKFYEGKETEDIDKTPSVNNWVSRGATLQWGGEITTKDKSVYEIVFYPEGGSSGGEIILEYEGMKAKITVNPLTGKIESDFFSDKP</sequence>
<dbReference type="SUPFAM" id="SSF54523">
    <property type="entry name" value="Pili subunits"/>
    <property type="match status" value="1"/>
</dbReference>
<keyword evidence="1" id="KW-1133">Transmembrane helix</keyword>
<dbReference type="InterPro" id="IPR045584">
    <property type="entry name" value="Pilin-like"/>
</dbReference>
<dbReference type="AlphaFoldDB" id="I3CJE8"/>
<keyword evidence="3" id="KW-1185">Reference proteome</keyword>
<proteinExistence type="predicted"/>
<organism evidence="2 3">
    <name type="scientific">Beggiatoa alba B18LD</name>
    <dbReference type="NCBI Taxonomy" id="395493"/>
    <lineage>
        <taxon>Bacteria</taxon>
        <taxon>Pseudomonadati</taxon>
        <taxon>Pseudomonadota</taxon>
        <taxon>Gammaproteobacteria</taxon>
        <taxon>Thiotrichales</taxon>
        <taxon>Thiotrichaceae</taxon>
        <taxon>Beggiatoa</taxon>
    </lineage>
</organism>
<dbReference type="EMBL" id="JH600070">
    <property type="protein sequence ID" value="EIJ43741.1"/>
    <property type="molecule type" value="Genomic_DNA"/>
</dbReference>